<evidence type="ECO:0000259" key="8">
    <source>
        <dbReference type="PROSITE" id="PS50048"/>
    </source>
</evidence>
<feature type="domain" description="Zn(2)-C6 fungal-type" evidence="8">
    <location>
        <begin position="19"/>
        <end position="47"/>
    </location>
</feature>
<sequence length="633" mass="70688">MKNSLHQPADHKGRKVKTGCRTCKLRKVKCDESRPACHRCVSTGRICEGYGIWGGGTSLDDSTSSALPLVQRKTQGPPRDRIFLDTRTLRSLPLHVVTADEQIGMEWFMSRTIFKLPGAFETAFWTVLLPQACVSEPAVLHATLSLASIHKRQALGLKPGAVSAGHVGSDLFALRQYTRAMTDLRHRIGDDSRRSADVALITCAAFVQLEYLRGCYQAALTHLRHGLTVLEMNLRREPKRMASQFLVNEWIIRIFCTMTIQAKLFGQDVCRPELFLLLSEQLNPPDRVFQSVNEARRSLEAIFLRIMYQNSRSAAGASYPGTTDSSPSSDSSAACADSINNDLELWLQVWQRGPGTCEKPDVLSPAIKLDRFARKLLPIYHSLACVLHLRTATLDAVNGNQDFSSMSSLSDGWCNAGEKSRCGSNSGTETPDSTRAEDPITTAFRSLITDCEMLFKMATSPTAQASRINQYDDIVADASQAIADIGWIPILYSISMYCHDPIIRNRAIEMFRFIPHREGIWDSSIAVIIAEKVLEIEHERSKFPGSIVLDPASLQIELPDSPSGQLVLRCIDQEARRRDPRAPEEQYIYAMDLNRWLERGSLSGPHLHFTKETGETHRSPTSSDIVCHGWTQR</sequence>
<dbReference type="Proteomes" id="UP000054302">
    <property type="component" value="Unassembled WGS sequence"/>
</dbReference>
<dbReference type="PANTHER" id="PTHR36206:SF12">
    <property type="entry name" value="ASPERCRYPTIN BIOSYNTHESIS CLUSTER-SPECIFIC TRANSCRIPTION REGULATOR ATNN-RELATED"/>
    <property type="match status" value="1"/>
</dbReference>
<dbReference type="InterPro" id="IPR036864">
    <property type="entry name" value="Zn2-C6_fun-type_DNA-bd_sf"/>
</dbReference>
<reference evidence="9 10" key="1">
    <citation type="submission" date="2015-01" db="EMBL/GenBank/DDBJ databases">
        <title>The Genome Sequence of Exophiala mesophila CBS40295.</title>
        <authorList>
            <consortium name="The Broad Institute Genomics Platform"/>
            <person name="Cuomo C."/>
            <person name="de Hoog S."/>
            <person name="Gorbushina A."/>
            <person name="Stielow B."/>
            <person name="Teixiera M."/>
            <person name="Abouelleil A."/>
            <person name="Chapman S.B."/>
            <person name="Priest M."/>
            <person name="Young S.K."/>
            <person name="Wortman J."/>
            <person name="Nusbaum C."/>
            <person name="Birren B."/>
        </authorList>
    </citation>
    <scope>NUCLEOTIDE SEQUENCE [LARGE SCALE GENOMIC DNA]</scope>
    <source>
        <strain evidence="9 10">CBS 40295</strain>
    </source>
</reference>
<dbReference type="Pfam" id="PF00172">
    <property type="entry name" value="Zn_clus"/>
    <property type="match status" value="1"/>
</dbReference>
<dbReference type="InterPro" id="IPR052360">
    <property type="entry name" value="Transcr_Regulatory_Proteins"/>
</dbReference>
<evidence type="ECO:0000256" key="4">
    <source>
        <dbReference type="ARBA" id="ARBA00023125"/>
    </source>
</evidence>
<dbReference type="OMA" id="DERICLD"/>
<keyword evidence="4" id="KW-0238">DNA-binding</keyword>
<dbReference type="GeneID" id="27321029"/>
<dbReference type="Gene3D" id="4.10.240.10">
    <property type="entry name" value="Zn(2)-C6 fungal-type DNA-binding domain"/>
    <property type="match status" value="1"/>
</dbReference>
<evidence type="ECO:0000256" key="3">
    <source>
        <dbReference type="ARBA" id="ARBA00023015"/>
    </source>
</evidence>
<dbReference type="CDD" id="cd00067">
    <property type="entry name" value="GAL4"/>
    <property type="match status" value="1"/>
</dbReference>
<dbReference type="SMART" id="SM00066">
    <property type="entry name" value="GAL4"/>
    <property type="match status" value="1"/>
</dbReference>
<keyword evidence="2" id="KW-0862">Zinc</keyword>
<dbReference type="AlphaFoldDB" id="A0A0D1X1C5"/>
<dbReference type="Pfam" id="PF11951">
    <property type="entry name" value="Fungal_trans_2"/>
    <property type="match status" value="1"/>
</dbReference>
<protein>
    <recommendedName>
        <fullName evidence="8">Zn(2)-C6 fungal-type domain-containing protein</fullName>
    </recommendedName>
</protein>
<keyword evidence="5" id="KW-0804">Transcription</keyword>
<organism evidence="9 10">
    <name type="scientific">Exophiala mesophila</name>
    <name type="common">Black yeast-like fungus</name>
    <dbReference type="NCBI Taxonomy" id="212818"/>
    <lineage>
        <taxon>Eukaryota</taxon>
        <taxon>Fungi</taxon>
        <taxon>Dikarya</taxon>
        <taxon>Ascomycota</taxon>
        <taxon>Pezizomycotina</taxon>
        <taxon>Eurotiomycetes</taxon>
        <taxon>Chaetothyriomycetidae</taxon>
        <taxon>Chaetothyriales</taxon>
        <taxon>Herpotrichiellaceae</taxon>
        <taxon>Exophiala</taxon>
    </lineage>
</organism>
<evidence type="ECO:0000313" key="9">
    <source>
        <dbReference type="EMBL" id="KIV95545.1"/>
    </source>
</evidence>
<keyword evidence="1" id="KW-0479">Metal-binding</keyword>
<evidence type="ECO:0000256" key="1">
    <source>
        <dbReference type="ARBA" id="ARBA00022723"/>
    </source>
</evidence>
<dbReference type="STRING" id="212818.A0A0D1X1C5"/>
<dbReference type="GO" id="GO:0003677">
    <property type="term" value="F:DNA binding"/>
    <property type="evidence" value="ECO:0007669"/>
    <property type="project" value="UniProtKB-KW"/>
</dbReference>
<evidence type="ECO:0000313" key="10">
    <source>
        <dbReference type="Proteomes" id="UP000054302"/>
    </source>
</evidence>
<dbReference type="GO" id="GO:0008270">
    <property type="term" value="F:zinc ion binding"/>
    <property type="evidence" value="ECO:0007669"/>
    <property type="project" value="InterPro"/>
</dbReference>
<evidence type="ECO:0000256" key="6">
    <source>
        <dbReference type="ARBA" id="ARBA00023242"/>
    </source>
</evidence>
<proteinExistence type="predicted"/>
<evidence type="ECO:0000256" key="2">
    <source>
        <dbReference type="ARBA" id="ARBA00022833"/>
    </source>
</evidence>
<dbReference type="InterPro" id="IPR021858">
    <property type="entry name" value="Fun_TF"/>
</dbReference>
<gene>
    <name evidence="9" type="ORF">PV10_03184</name>
</gene>
<keyword evidence="10" id="KW-1185">Reference proteome</keyword>
<dbReference type="InterPro" id="IPR001138">
    <property type="entry name" value="Zn2Cys6_DnaBD"/>
</dbReference>
<dbReference type="VEuPathDB" id="FungiDB:PV10_03184"/>
<dbReference type="GO" id="GO:0000981">
    <property type="term" value="F:DNA-binding transcription factor activity, RNA polymerase II-specific"/>
    <property type="evidence" value="ECO:0007669"/>
    <property type="project" value="InterPro"/>
</dbReference>
<dbReference type="SUPFAM" id="SSF57701">
    <property type="entry name" value="Zn2/Cys6 DNA-binding domain"/>
    <property type="match status" value="1"/>
</dbReference>
<keyword evidence="3" id="KW-0805">Transcription regulation</keyword>
<dbReference type="PROSITE" id="PS50048">
    <property type="entry name" value="ZN2_CY6_FUNGAL_2"/>
    <property type="match status" value="1"/>
</dbReference>
<evidence type="ECO:0000256" key="7">
    <source>
        <dbReference type="SAM" id="MobiDB-lite"/>
    </source>
</evidence>
<keyword evidence="6" id="KW-0539">Nucleus</keyword>
<dbReference type="RefSeq" id="XP_016227119.1">
    <property type="nucleotide sequence ID" value="XM_016367601.1"/>
</dbReference>
<dbReference type="EMBL" id="KN847521">
    <property type="protein sequence ID" value="KIV95545.1"/>
    <property type="molecule type" value="Genomic_DNA"/>
</dbReference>
<dbReference type="OrthoDB" id="2593732at2759"/>
<dbReference type="HOGENOM" id="CLU_011409_3_0_1"/>
<dbReference type="PANTHER" id="PTHR36206">
    <property type="entry name" value="ASPERCRYPTIN BIOSYNTHESIS CLUSTER-SPECIFIC TRANSCRIPTION REGULATOR ATNN-RELATED"/>
    <property type="match status" value="1"/>
</dbReference>
<name>A0A0D1X1C5_EXOME</name>
<dbReference type="PROSITE" id="PS00463">
    <property type="entry name" value="ZN2_CY6_FUNGAL_1"/>
    <property type="match status" value="1"/>
</dbReference>
<evidence type="ECO:0000256" key="5">
    <source>
        <dbReference type="ARBA" id="ARBA00023163"/>
    </source>
</evidence>
<accession>A0A0D1X1C5</accession>
<feature type="region of interest" description="Disordered" evidence="7">
    <location>
        <begin position="611"/>
        <end position="633"/>
    </location>
</feature>